<feature type="domain" description="Trypsin-co-occurring" evidence="2">
    <location>
        <begin position="23"/>
        <end position="118"/>
    </location>
</feature>
<comment type="caution">
    <text evidence="3">The sequence shown here is derived from an EMBL/GenBank/DDBJ whole genome shotgun (WGS) entry which is preliminary data.</text>
</comment>
<reference evidence="4" key="1">
    <citation type="journal article" date="2019" name="Int. J. Syst. Evol. Microbiol.">
        <title>The Global Catalogue of Microorganisms (GCM) 10K type strain sequencing project: providing services to taxonomists for standard genome sequencing and annotation.</title>
        <authorList>
            <consortium name="The Broad Institute Genomics Platform"/>
            <consortium name="The Broad Institute Genome Sequencing Center for Infectious Disease"/>
            <person name="Wu L."/>
            <person name="Ma J."/>
        </authorList>
    </citation>
    <scope>NUCLEOTIDE SEQUENCE [LARGE SCALE GENOMIC DNA]</scope>
    <source>
        <strain evidence="4">JCM 17927</strain>
    </source>
</reference>
<sequence>MDKQKKVSELQSSESSSLLQKVKLSDGTTVLFETASPIGKKTKGLRKEVSNKGIPSIETITSTINSFSKDLHKAFDDIKPNKVSIKFGIEVSAEPGDILSLIIKGSGKSNLEITLEWESPK</sequence>
<evidence type="ECO:0000313" key="3">
    <source>
        <dbReference type="EMBL" id="GAA4461245.1"/>
    </source>
</evidence>
<keyword evidence="4" id="KW-1185">Reference proteome</keyword>
<dbReference type="Pfam" id="PF19493">
    <property type="entry name" value="Trypco1"/>
    <property type="match status" value="1"/>
</dbReference>
<name>A0ABP8N4N1_9BACT</name>
<gene>
    <name evidence="3" type="ORF">GCM10023189_36600</name>
</gene>
<dbReference type="Proteomes" id="UP001501175">
    <property type="component" value="Unassembled WGS sequence"/>
</dbReference>
<dbReference type="NCBIfam" id="NF041216">
    <property type="entry name" value="CU044_2847_fam"/>
    <property type="match status" value="1"/>
</dbReference>
<evidence type="ECO:0000259" key="2">
    <source>
        <dbReference type="Pfam" id="PF19493"/>
    </source>
</evidence>
<dbReference type="EMBL" id="BAABHD010000059">
    <property type="protein sequence ID" value="GAA4461245.1"/>
    <property type="molecule type" value="Genomic_DNA"/>
</dbReference>
<protein>
    <recommendedName>
        <fullName evidence="2">Trypsin-co-occurring domain-containing protein</fullName>
    </recommendedName>
</protein>
<feature type="region of interest" description="Disordered" evidence="1">
    <location>
        <begin position="1"/>
        <end position="20"/>
    </location>
</feature>
<evidence type="ECO:0000313" key="4">
    <source>
        <dbReference type="Proteomes" id="UP001501175"/>
    </source>
</evidence>
<organism evidence="3 4">
    <name type="scientific">Nibrella saemangeumensis</name>
    <dbReference type="NCBI Taxonomy" id="1084526"/>
    <lineage>
        <taxon>Bacteria</taxon>
        <taxon>Pseudomonadati</taxon>
        <taxon>Bacteroidota</taxon>
        <taxon>Cytophagia</taxon>
        <taxon>Cytophagales</taxon>
        <taxon>Spirosomataceae</taxon>
        <taxon>Nibrella</taxon>
    </lineage>
</organism>
<accession>A0ABP8N4N1</accession>
<proteinExistence type="predicted"/>
<feature type="compositionally biased region" description="Low complexity" evidence="1">
    <location>
        <begin position="9"/>
        <end position="20"/>
    </location>
</feature>
<evidence type="ECO:0000256" key="1">
    <source>
        <dbReference type="SAM" id="MobiDB-lite"/>
    </source>
</evidence>
<dbReference type="RefSeq" id="WP_345245654.1">
    <property type="nucleotide sequence ID" value="NZ_BAABHD010000059.1"/>
</dbReference>
<dbReference type="InterPro" id="IPR045794">
    <property type="entry name" value="Trypco1"/>
</dbReference>